<dbReference type="PANTHER" id="PTHR12741:SF67">
    <property type="entry name" value="CALLOSE SYNTHASE 10"/>
    <property type="match status" value="1"/>
</dbReference>
<dbReference type="GO" id="GO:0005886">
    <property type="term" value="C:plasma membrane"/>
    <property type="evidence" value="ECO:0007669"/>
    <property type="project" value="TreeGrafter"/>
</dbReference>
<evidence type="ECO:0000313" key="3">
    <source>
        <dbReference type="RefSeq" id="XP_022987561.1"/>
    </source>
</evidence>
<evidence type="ECO:0000313" key="2">
    <source>
        <dbReference type="Proteomes" id="UP000504608"/>
    </source>
</evidence>
<dbReference type="GO" id="GO:0046527">
    <property type="term" value="F:glucosyltransferase activity"/>
    <property type="evidence" value="ECO:0007669"/>
    <property type="project" value="TreeGrafter"/>
</dbReference>
<dbReference type="AlphaFoldDB" id="A0A6J1JEL7"/>
<feature type="transmembrane region" description="Helical" evidence="1">
    <location>
        <begin position="61"/>
        <end position="84"/>
    </location>
</feature>
<dbReference type="RefSeq" id="XP_022987561.1">
    <property type="nucleotide sequence ID" value="XM_023131793.1"/>
</dbReference>
<feature type="transmembrane region" description="Helical" evidence="1">
    <location>
        <begin position="9"/>
        <end position="28"/>
    </location>
</feature>
<dbReference type="Proteomes" id="UP000504608">
    <property type="component" value="Unplaced"/>
</dbReference>
<keyword evidence="1" id="KW-0472">Membrane</keyword>
<dbReference type="GeneID" id="111485091"/>
<sequence>MPSSYFTTVGYYACTMMTVLVVYIFLYGRVYLVFSGQDEAISRREKMLGSTALDTALNARFLFQIGVFTAVPLIMGFILQLGLLKARIQTLRGQILETTLTVRFFIFQYGIVYKLHLTGKHTSLAVTSFSWLAFSFY</sequence>
<protein>
    <submittedName>
        <fullName evidence="3">Callose synthase 10-like isoform X2</fullName>
    </submittedName>
</protein>
<gene>
    <name evidence="3" type="primary">LOC111485091</name>
</gene>
<accession>A0A6J1JEL7</accession>
<reference evidence="3" key="1">
    <citation type="submission" date="2025-08" db="UniProtKB">
        <authorList>
            <consortium name="RefSeq"/>
        </authorList>
    </citation>
    <scope>IDENTIFICATION</scope>
    <source>
        <tissue evidence="3">Young leaves</tissue>
    </source>
</reference>
<dbReference type="PANTHER" id="PTHR12741">
    <property type="entry name" value="LYST-INTERACTING PROTEIN LIP5 DOPAMINE RESPONSIVE PROTEIN DRG-1"/>
    <property type="match status" value="1"/>
</dbReference>
<proteinExistence type="predicted"/>
<keyword evidence="1" id="KW-1133">Transmembrane helix</keyword>
<keyword evidence="1" id="KW-0812">Transmembrane</keyword>
<name>A0A6J1JEL7_CUCMA</name>
<organism evidence="2 3">
    <name type="scientific">Cucurbita maxima</name>
    <name type="common">Pumpkin</name>
    <name type="synonym">Winter squash</name>
    <dbReference type="NCBI Taxonomy" id="3661"/>
    <lineage>
        <taxon>Eukaryota</taxon>
        <taxon>Viridiplantae</taxon>
        <taxon>Streptophyta</taxon>
        <taxon>Embryophyta</taxon>
        <taxon>Tracheophyta</taxon>
        <taxon>Spermatophyta</taxon>
        <taxon>Magnoliopsida</taxon>
        <taxon>eudicotyledons</taxon>
        <taxon>Gunneridae</taxon>
        <taxon>Pentapetalae</taxon>
        <taxon>rosids</taxon>
        <taxon>fabids</taxon>
        <taxon>Cucurbitales</taxon>
        <taxon>Cucurbitaceae</taxon>
        <taxon>Cucurbiteae</taxon>
        <taxon>Cucurbita</taxon>
    </lineage>
</organism>
<keyword evidence="2" id="KW-1185">Reference proteome</keyword>
<evidence type="ECO:0000256" key="1">
    <source>
        <dbReference type="SAM" id="Phobius"/>
    </source>
</evidence>